<accession>A0A6S6U374</accession>
<evidence type="ECO:0000256" key="1">
    <source>
        <dbReference type="SAM" id="SignalP"/>
    </source>
</evidence>
<dbReference type="AlphaFoldDB" id="A0A6S6U374"/>
<sequence length="256" mass="28065">MRSLLKIVVLLALLVPLNPLTANSNSSSIDPLNSPNWNMMHQRYLNNGAVVFDDRVQIFAPDSAEDSLNVPISFKAGKLGKIEEIVVFADLNPIQLVLKFVPGDIEPNLSFRMKLQQGSPLRVAARTPDNVWHVGSVYIDAAGGGCTEPSVGMASGDWMSTLGHVSAKLWERESGNRLRVKVMHPMDTGLADGIPKFHIEKLVLKDTDSQNVMGSLELFEPVSENPMLSLDVGKRKRFILGGRDNNGNLIDAKIVQ</sequence>
<gene>
    <name evidence="3" type="ORF">HELGO_WM42285</name>
</gene>
<dbReference type="InterPro" id="IPR032711">
    <property type="entry name" value="SoxY"/>
</dbReference>
<evidence type="ECO:0000259" key="2">
    <source>
        <dbReference type="Pfam" id="PF13501"/>
    </source>
</evidence>
<dbReference type="NCBIfam" id="TIGR04557">
    <property type="entry name" value="fuse_rel_SoxYZ"/>
    <property type="match status" value="1"/>
</dbReference>
<dbReference type="Gene3D" id="2.60.40.10">
    <property type="entry name" value="Immunoglobulins"/>
    <property type="match status" value="1"/>
</dbReference>
<dbReference type="InterPro" id="IPR014756">
    <property type="entry name" value="Ig_E-set"/>
</dbReference>
<evidence type="ECO:0000313" key="3">
    <source>
        <dbReference type="EMBL" id="CAA6823700.1"/>
    </source>
</evidence>
<dbReference type="InterPro" id="IPR013783">
    <property type="entry name" value="Ig-like_fold"/>
</dbReference>
<name>A0A6S6U374_9GAMM</name>
<protein>
    <recommendedName>
        <fullName evidence="2">Ig-like SoxY domain-containing protein</fullName>
    </recommendedName>
</protein>
<dbReference type="InterPro" id="IPR038162">
    <property type="entry name" value="SoxY_sf"/>
</dbReference>
<feature type="signal peptide" evidence="1">
    <location>
        <begin position="1"/>
        <end position="21"/>
    </location>
</feature>
<proteinExistence type="predicted"/>
<dbReference type="Gene3D" id="2.60.40.2470">
    <property type="entry name" value="SoxY domain"/>
    <property type="match status" value="1"/>
</dbReference>
<keyword evidence="1" id="KW-0732">Signal</keyword>
<organism evidence="3">
    <name type="scientific">uncultured Thiotrichaceae bacterium</name>
    <dbReference type="NCBI Taxonomy" id="298394"/>
    <lineage>
        <taxon>Bacteria</taxon>
        <taxon>Pseudomonadati</taxon>
        <taxon>Pseudomonadota</taxon>
        <taxon>Gammaproteobacteria</taxon>
        <taxon>Thiotrichales</taxon>
        <taxon>Thiotrichaceae</taxon>
        <taxon>environmental samples</taxon>
    </lineage>
</organism>
<dbReference type="EMBL" id="CACVAT010000379">
    <property type="protein sequence ID" value="CAA6823700.1"/>
    <property type="molecule type" value="Genomic_DNA"/>
</dbReference>
<feature type="chain" id="PRO_5027833710" description="Ig-like SoxY domain-containing protein" evidence="1">
    <location>
        <begin position="22"/>
        <end position="256"/>
    </location>
</feature>
<dbReference type="SUPFAM" id="SSF81296">
    <property type="entry name" value="E set domains"/>
    <property type="match status" value="1"/>
</dbReference>
<dbReference type="Pfam" id="PF13501">
    <property type="entry name" value="SoxY"/>
    <property type="match status" value="1"/>
</dbReference>
<dbReference type="InterPro" id="IPR030831">
    <property type="entry name" value="Fuse-rel_SoxYZ"/>
</dbReference>
<reference evidence="3" key="1">
    <citation type="submission" date="2020-01" db="EMBL/GenBank/DDBJ databases">
        <authorList>
            <person name="Meier V. D."/>
            <person name="Meier V D."/>
        </authorList>
    </citation>
    <scope>NUCLEOTIDE SEQUENCE</scope>
    <source>
        <strain evidence="3">HLG_WM_MAG_09</strain>
    </source>
</reference>
<feature type="domain" description="Ig-like SoxY" evidence="2">
    <location>
        <begin position="45"/>
        <end position="146"/>
    </location>
</feature>